<evidence type="ECO:0000313" key="1">
    <source>
        <dbReference type="EMBL" id="KAJ7028573.1"/>
    </source>
</evidence>
<name>A0AAD6SJ94_9AGAR</name>
<organism evidence="1 2">
    <name type="scientific">Mycena alexandri</name>
    <dbReference type="NCBI Taxonomy" id="1745969"/>
    <lineage>
        <taxon>Eukaryota</taxon>
        <taxon>Fungi</taxon>
        <taxon>Dikarya</taxon>
        <taxon>Basidiomycota</taxon>
        <taxon>Agaricomycotina</taxon>
        <taxon>Agaricomycetes</taxon>
        <taxon>Agaricomycetidae</taxon>
        <taxon>Agaricales</taxon>
        <taxon>Marasmiineae</taxon>
        <taxon>Mycenaceae</taxon>
        <taxon>Mycena</taxon>
    </lineage>
</organism>
<dbReference type="AlphaFoldDB" id="A0AAD6SJ94"/>
<proteinExistence type="predicted"/>
<gene>
    <name evidence="1" type="ORF">C8F04DRAFT_1188556</name>
</gene>
<dbReference type="EMBL" id="JARJCM010000111">
    <property type="protein sequence ID" value="KAJ7028573.1"/>
    <property type="molecule type" value="Genomic_DNA"/>
</dbReference>
<evidence type="ECO:0000313" key="2">
    <source>
        <dbReference type="Proteomes" id="UP001218188"/>
    </source>
</evidence>
<dbReference type="Proteomes" id="UP001218188">
    <property type="component" value="Unassembled WGS sequence"/>
</dbReference>
<comment type="caution">
    <text evidence="1">The sequence shown here is derived from an EMBL/GenBank/DDBJ whole genome shotgun (WGS) entry which is preliminary data.</text>
</comment>
<sequence length="205" mass="23531">MGKSVWNGVNRALRDNFTKCAEFVISVRQLASNWSGEVAGWPMRPRRPRSAYFAPLQEKNGFLGQILVGDRVKEAAKGEVKQAAEGEFHRVQQQIFATKIRPLLRVVTGGLVEPRLRTAEFIMPSRRRQWGLTYRTWEVDILVPKTGRPTEIFARLQGGYWEDAQERKTKQGARRQGSIYWVGVRFGKMWRQGEGATRGWELLPS</sequence>
<protein>
    <submittedName>
        <fullName evidence="1">Uncharacterized protein</fullName>
    </submittedName>
</protein>
<accession>A0AAD6SJ94</accession>
<reference evidence="1" key="1">
    <citation type="submission" date="2023-03" db="EMBL/GenBank/DDBJ databases">
        <title>Massive genome expansion in bonnet fungi (Mycena s.s.) driven by repeated elements and novel gene families across ecological guilds.</title>
        <authorList>
            <consortium name="Lawrence Berkeley National Laboratory"/>
            <person name="Harder C.B."/>
            <person name="Miyauchi S."/>
            <person name="Viragh M."/>
            <person name="Kuo A."/>
            <person name="Thoen E."/>
            <person name="Andreopoulos B."/>
            <person name="Lu D."/>
            <person name="Skrede I."/>
            <person name="Drula E."/>
            <person name="Henrissat B."/>
            <person name="Morin E."/>
            <person name="Kohler A."/>
            <person name="Barry K."/>
            <person name="LaButti K."/>
            <person name="Morin E."/>
            <person name="Salamov A."/>
            <person name="Lipzen A."/>
            <person name="Mereny Z."/>
            <person name="Hegedus B."/>
            <person name="Baldrian P."/>
            <person name="Stursova M."/>
            <person name="Weitz H."/>
            <person name="Taylor A."/>
            <person name="Grigoriev I.V."/>
            <person name="Nagy L.G."/>
            <person name="Martin F."/>
            <person name="Kauserud H."/>
        </authorList>
    </citation>
    <scope>NUCLEOTIDE SEQUENCE</scope>
    <source>
        <strain evidence="1">CBHHK200</strain>
    </source>
</reference>
<keyword evidence="2" id="KW-1185">Reference proteome</keyword>